<dbReference type="InterPro" id="IPR012861">
    <property type="entry name" value="DUF1634"/>
</dbReference>
<protein>
    <recommendedName>
        <fullName evidence="4">Integral membrane protein</fullName>
    </recommendedName>
</protein>
<proteinExistence type="predicted"/>
<keyword evidence="3" id="KW-1185">Reference proteome</keyword>
<organism evidence="2 3">
    <name type="scientific">Weissella halotolerans DSM 20190</name>
    <dbReference type="NCBI Taxonomy" id="1123500"/>
    <lineage>
        <taxon>Bacteria</taxon>
        <taxon>Bacillati</taxon>
        <taxon>Bacillota</taxon>
        <taxon>Bacilli</taxon>
        <taxon>Lactobacillales</taxon>
        <taxon>Lactobacillaceae</taxon>
        <taxon>Weissella</taxon>
    </lineage>
</organism>
<evidence type="ECO:0000313" key="3">
    <source>
        <dbReference type="Proteomes" id="UP000051296"/>
    </source>
</evidence>
<dbReference type="RefSeq" id="WP_022791730.1">
    <property type="nucleotide sequence ID" value="NZ_ATUU01000003.1"/>
</dbReference>
<dbReference type="Pfam" id="PF07843">
    <property type="entry name" value="DUF1634"/>
    <property type="match status" value="1"/>
</dbReference>
<dbReference type="OrthoDB" id="1682804at2"/>
<name>A0A0R2FWH9_9LACO</name>
<feature type="transmembrane region" description="Helical" evidence="1">
    <location>
        <begin position="21"/>
        <end position="39"/>
    </location>
</feature>
<evidence type="ECO:0000256" key="1">
    <source>
        <dbReference type="SAM" id="Phobius"/>
    </source>
</evidence>
<gene>
    <name evidence="2" type="ORF">IV68_GL001023</name>
</gene>
<dbReference type="eggNOG" id="COG4272">
    <property type="taxonomic scope" value="Bacteria"/>
</dbReference>
<dbReference type="STRING" id="1123500.GCA_000420365_00975"/>
<keyword evidence="1" id="KW-1133">Transmembrane helix</keyword>
<keyword evidence="1" id="KW-0472">Membrane</keyword>
<feature type="transmembrane region" description="Helical" evidence="1">
    <location>
        <begin position="65"/>
        <end position="85"/>
    </location>
</feature>
<dbReference type="PATRIC" id="fig|1123500.6.peg.1027"/>
<dbReference type="Proteomes" id="UP000051296">
    <property type="component" value="Unassembled WGS sequence"/>
</dbReference>
<feature type="transmembrane region" description="Helical" evidence="1">
    <location>
        <begin position="97"/>
        <end position="117"/>
    </location>
</feature>
<dbReference type="InParanoid" id="A0A0R2FWH9"/>
<sequence length="120" mass="13462">MQENEQTMQALEKRIGYYMRFGVALAIVVMVIGLGLALIHPVHESSQFPTELGAIYQGLLQGSPLAYMMTGLLILIFTPVLRVVTSIVSFAKMHDQLYTVITLLVLCILIFAMWLGYVQR</sequence>
<dbReference type="EMBL" id="JQAX01000003">
    <property type="protein sequence ID" value="KRN31766.1"/>
    <property type="molecule type" value="Genomic_DNA"/>
</dbReference>
<accession>A0A0R2FWH9</accession>
<evidence type="ECO:0008006" key="4">
    <source>
        <dbReference type="Google" id="ProtNLM"/>
    </source>
</evidence>
<keyword evidence="1" id="KW-0812">Transmembrane</keyword>
<dbReference type="AlphaFoldDB" id="A0A0R2FWH9"/>
<evidence type="ECO:0000313" key="2">
    <source>
        <dbReference type="EMBL" id="KRN31766.1"/>
    </source>
</evidence>
<reference evidence="2 3" key="1">
    <citation type="journal article" date="2015" name="Genome Announc.">
        <title>Expanding the biotechnology potential of lactobacilli through comparative genomics of 213 strains and associated genera.</title>
        <authorList>
            <person name="Sun Z."/>
            <person name="Harris H.M."/>
            <person name="McCann A."/>
            <person name="Guo C."/>
            <person name="Argimon S."/>
            <person name="Zhang W."/>
            <person name="Yang X."/>
            <person name="Jeffery I.B."/>
            <person name="Cooney J.C."/>
            <person name="Kagawa T.F."/>
            <person name="Liu W."/>
            <person name="Song Y."/>
            <person name="Salvetti E."/>
            <person name="Wrobel A."/>
            <person name="Rasinkangas P."/>
            <person name="Parkhill J."/>
            <person name="Rea M.C."/>
            <person name="O'Sullivan O."/>
            <person name="Ritari J."/>
            <person name="Douillard F.P."/>
            <person name="Paul Ross R."/>
            <person name="Yang R."/>
            <person name="Briner A.E."/>
            <person name="Felis G.E."/>
            <person name="de Vos W.M."/>
            <person name="Barrangou R."/>
            <person name="Klaenhammer T.R."/>
            <person name="Caufield P.W."/>
            <person name="Cui Y."/>
            <person name="Zhang H."/>
            <person name="O'Toole P.W."/>
        </authorList>
    </citation>
    <scope>NUCLEOTIDE SEQUENCE [LARGE SCALE GENOMIC DNA]</scope>
    <source>
        <strain evidence="2 3">DSM 20190</strain>
    </source>
</reference>
<comment type="caution">
    <text evidence="2">The sequence shown here is derived from an EMBL/GenBank/DDBJ whole genome shotgun (WGS) entry which is preliminary data.</text>
</comment>